<gene>
    <name evidence="1" type="ORF">BTO10_14985</name>
</gene>
<protein>
    <submittedName>
        <fullName evidence="1">Uncharacterized protein</fullName>
    </submittedName>
</protein>
<reference evidence="1 2" key="1">
    <citation type="submission" date="2016-12" db="EMBL/GenBank/DDBJ databases">
        <title>Diversity of luminous bacteria.</title>
        <authorList>
            <person name="Yoshizawa S."/>
            <person name="Kogure K."/>
        </authorList>
    </citation>
    <scope>NUCLEOTIDE SEQUENCE [LARGE SCALE GENOMIC DNA]</scope>
    <source>
        <strain evidence="1 2">LC2-408</strain>
    </source>
</reference>
<dbReference type="AlphaFoldDB" id="A0A2S7VEW4"/>
<evidence type="ECO:0000313" key="1">
    <source>
        <dbReference type="EMBL" id="PQJ60649.1"/>
    </source>
</evidence>
<accession>A0A2S7VEW4</accession>
<keyword evidence="2" id="KW-1185">Reference proteome</keyword>
<dbReference type="Proteomes" id="UP000238707">
    <property type="component" value="Unassembled WGS sequence"/>
</dbReference>
<evidence type="ECO:0000313" key="2">
    <source>
        <dbReference type="Proteomes" id="UP000238707"/>
    </source>
</evidence>
<sequence>MRFELEPEVAGGLGEKTVMDNSQFPPRVSSLHYEFDGWLGDELLESFPCFIVTETLANKIKDSGLSGVEILDVIISKSSDFEELYPNTELPSFKWLKIDGDYSKDFSLNSENLLLVSKSAFDLISQFSIMNCEVREAGT</sequence>
<proteinExistence type="predicted"/>
<organism evidence="1 2">
    <name type="scientific">Vibrio chagasii</name>
    <dbReference type="NCBI Taxonomy" id="170679"/>
    <lineage>
        <taxon>Bacteria</taxon>
        <taxon>Pseudomonadati</taxon>
        <taxon>Pseudomonadota</taxon>
        <taxon>Gammaproteobacteria</taxon>
        <taxon>Vibrionales</taxon>
        <taxon>Vibrionaceae</taxon>
        <taxon>Vibrio</taxon>
    </lineage>
</organism>
<name>A0A2S7VEW4_9VIBR</name>
<comment type="caution">
    <text evidence="1">The sequence shown here is derived from an EMBL/GenBank/DDBJ whole genome shotgun (WGS) entry which is preliminary data.</text>
</comment>
<dbReference type="EMBL" id="MSCI01000002">
    <property type="protein sequence ID" value="PQJ60649.1"/>
    <property type="molecule type" value="Genomic_DNA"/>
</dbReference>
<dbReference type="RefSeq" id="WP_105025063.1">
    <property type="nucleotide sequence ID" value="NZ_MSCI01000002.1"/>
</dbReference>